<sequence>MQISRREFNVLMSSVAIALVTPRVSAQALRVRREIRTLSPADLDGLRAGVQAMRALPKANFRSWLYQAGVHGAPAGDSAGVPDAGTYWNQCVHGGLHFLSWHRWELLFIEEIMRLMSGRCDFTLPYWDYIADGFLPDPLRLPADASNPLYNSSRAAALNDGSAGLGGLSLNALDQAAFANFSGSLYGNPHSAVHGLIGGDMGSVPTAARDPVFYLHHCNIDRYWECWSKSGKANPGAPWTTQTFPFRTLSGHRDARAGDVGRTSDVGYTYDNLPCRQRFRPDLRDLVRDLRHIKLRVRPRPIPEPGPWPWAAALTTESFVITGQPLAVLLPQAELRKANIAARGADGGAPAAVTLRGVTMSREAQSGGFFIEAWIAPAKALRAGNLQDAQQIGSFSGFDLTLHAGHEGHAGAQSIALPIGEQAMRLLTGAQGDVAVVFVRRGLVGRNGKQLDGSARAELFKVEGLGLEAARR</sequence>
<dbReference type="Gene3D" id="1.10.1280.10">
    <property type="entry name" value="Di-copper center containing domain from catechol oxidase"/>
    <property type="match status" value="2"/>
</dbReference>
<dbReference type="PANTHER" id="PTHR11474">
    <property type="entry name" value="TYROSINASE FAMILY MEMBER"/>
    <property type="match status" value="1"/>
</dbReference>
<evidence type="ECO:0000259" key="4">
    <source>
        <dbReference type="PROSITE" id="PS00498"/>
    </source>
</evidence>
<dbReference type="PROSITE" id="PS00498">
    <property type="entry name" value="TYROSINASE_2"/>
    <property type="match status" value="1"/>
</dbReference>
<evidence type="ECO:0000259" key="3">
    <source>
        <dbReference type="PROSITE" id="PS00497"/>
    </source>
</evidence>
<dbReference type="PROSITE" id="PS00497">
    <property type="entry name" value="TYROSINASE_1"/>
    <property type="match status" value="1"/>
</dbReference>
<dbReference type="Proteomes" id="UP001597110">
    <property type="component" value="Unassembled WGS sequence"/>
</dbReference>
<accession>A0ABW2YH98</accession>
<reference evidence="6" key="1">
    <citation type="journal article" date="2019" name="Int. J. Syst. Evol. Microbiol.">
        <title>The Global Catalogue of Microorganisms (GCM) 10K type strain sequencing project: providing services to taxonomists for standard genome sequencing and annotation.</title>
        <authorList>
            <consortium name="The Broad Institute Genomics Platform"/>
            <consortium name="The Broad Institute Genome Sequencing Center for Infectious Disease"/>
            <person name="Wu L."/>
            <person name="Ma J."/>
        </authorList>
    </citation>
    <scope>NUCLEOTIDE SEQUENCE [LARGE SCALE GENOMIC DNA]</scope>
    <source>
        <strain evidence="6">CCUG 55585</strain>
    </source>
</reference>
<proteinExistence type="predicted"/>
<dbReference type="RefSeq" id="WP_386823475.1">
    <property type="nucleotide sequence ID" value="NZ_JBHTIF010000001.1"/>
</dbReference>
<evidence type="ECO:0000313" key="5">
    <source>
        <dbReference type="EMBL" id="MFD0725899.1"/>
    </source>
</evidence>
<dbReference type="PROSITE" id="PS00210">
    <property type="entry name" value="HEMOCYANIN_2"/>
    <property type="match status" value="1"/>
</dbReference>
<protein>
    <submittedName>
        <fullName evidence="5">Tyrosinase family protein</fullName>
    </submittedName>
</protein>
<dbReference type="InterPro" id="IPR002227">
    <property type="entry name" value="Tyrosinase_Cu-bd"/>
</dbReference>
<feature type="domain" description="Tyrosinase copper-binding" evidence="3">
    <location>
        <begin position="93"/>
        <end position="110"/>
    </location>
</feature>
<dbReference type="PANTHER" id="PTHR11474:SF76">
    <property type="entry name" value="SHKT DOMAIN-CONTAINING PROTEIN"/>
    <property type="match status" value="1"/>
</dbReference>
<name>A0ABW2YH98_9GAMM</name>
<organism evidence="5 6">
    <name type="scientific">Lysobacter brunescens</name>
    <dbReference type="NCBI Taxonomy" id="262323"/>
    <lineage>
        <taxon>Bacteria</taxon>
        <taxon>Pseudomonadati</taxon>
        <taxon>Pseudomonadota</taxon>
        <taxon>Gammaproteobacteria</taxon>
        <taxon>Lysobacterales</taxon>
        <taxon>Lysobacteraceae</taxon>
        <taxon>Lysobacter</taxon>
    </lineage>
</organism>
<gene>
    <name evidence="5" type="ORF">ACFQ0E_09840</name>
</gene>
<evidence type="ECO:0000313" key="6">
    <source>
        <dbReference type="Proteomes" id="UP001597110"/>
    </source>
</evidence>
<keyword evidence="2" id="KW-0186">Copper</keyword>
<comment type="caution">
    <text evidence="5">The sequence shown here is derived from an EMBL/GenBank/DDBJ whole genome shotgun (WGS) entry which is preliminary data.</text>
</comment>
<dbReference type="Pfam" id="PF00264">
    <property type="entry name" value="Tyrosinase"/>
    <property type="match status" value="2"/>
</dbReference>
<dbReference type="InterPro" id="IPR050316">
    <property type="entry name" value="Tyrosinase/Hemocyanin"/>
</dbReference>
<keyword evidence="1" id="KW-0479">Metal-binding</keyword>
<dbReference type="EMBL" id="JBHTIF010000001">
    <property type="protein sequence ID" value="MFD0725899.1"/>
    <property type="molecule type" value="Genomic_DNA"/>
</dbReference>
<keyword evidence="6" id="KW-1185">Reference proteome</keyword>
<dbReference type="InterPro" id="IPR013788">
    <property type="entry name" value="Hemocyanin/hexamerin"/>
</dbReference>
<evidence type="ECO:0000256" key="1">
    <source>
        <dbReference type="ARBA" id="ARBA00022723"/>
    </source>
</evidence>
<feature type="domain" description="Tyrosinase copper-binding" evidence="4">
    <location>
        <begin position="210"/>
        <end position="221"/>
    </location>
</feature>
<dbReference type="InterPro" id="IPR008922">
    <property type="entry name" value="Di-copper_centre_dom_sf"/>
</dbReference>
<evidence type="ECO:0000256" key="2">
    <source>
        <dbReference type="ARBA" id="ARBA00023008"/>
    </source>
</evidence>
<dbReference type="SUPFAM" id="SSF48056">
    <property type="entry name" value="Di-copper centre-containing domain"/>
    <property type="match status" value="1"/>
</dbReference>